<feature type="transmembrane region" description="Helical" evidence="9">
    <location>
        <begin position="26"/>
        <end position="47"/>
    </location>
</feature>
<feature type="transmembrane region" description="Helical" evidence="9">
    <location>
        <begin position="402"/>
        <end position="422"/>
    </location>
</feature>
<keyword evidence="6 9" id="KW-0812">Transmembrane</keyword>
<feature type="transmembrane region" description="Helical" evidence="9">
    <location>
        <begin position="338"/>
        <end position="360"/>
    </location>
</feature>
<sequence>MVQHRNKAAVLSMIYMGLGQLYNRQFFKGSVLMLFYTFALAMIWTYAPRGLWGLVTLGEQADRLEKVDGLMVNVRGDHSIFLMVQGIIILLFIGLALTMLIANIRDAYRVGSQREKGEHVNTFRQTLYHLMEEKFPYFALSLPLILVVFFTVMPVLFMILLAFTNFSFPKYLPPAKLVDWTGFKSFLDMFRIQAWSSTFFGVTLWTITWTICATLTTFVAGFGVALLVQMKKIRFKGFWRTLYIIPYAIPQFISLLIMRNMFNGQFGPINNYLQYFGLGKVPWLTDPFWAKFTVIMVNIWIGFPITMLMIIGLLSTIPEDLYEAAQIDGASRFQQFKAITFPSIMFAFGPLLVMAFAGNINNFNLIFLLTNGGPANSDYQLAGHTDILITWLYSLTLTNGKYNYASVVGLFIFVIIASLSIWNLRRTRAFREEDMY</sequence>
<feature type="transmembrane region" description="Helical" evidence="9">
    <location>
        <begin position="80"/>
        <end position="104"/>
    </location>
</feature>
<evidence type="ECO:0000256" key="4">
    <source>
        <dbReference type="ARBA" id="ARBA00022475"/>
    </source>
</evidence>
<evidence type="ECO:0000256" key="2">
    <source>
        <dbReference type="ARBA" id="ARBA00009047"/>
    </source>
</evidence>
<evidence type="ECO:0000256" key="1">
    <source>
        <dbReference type="ARBA" id="ARBA00004651"/>
    </source>
</evidence>
<keyword evidence="7 9" id="KW-1133">Transmembrane helix</keyword>
<keyword evidence="5 10" id="KW-0762">Sugar transport</keyword>
<feature type="transmembrane region" description="Helical" evidence="9">
    <location>
        <begin position="288"/>
        <end position="317"/>
    </location>
</feature>
<feature type="transmembrane region" description="Helical" evidence="9">
    <location>
        <begin position="240"/>
        <end position="258"/>
    </location>
</feature>
<accession>A0ABW5REP6</accession>
<evidence type="ECO:0000256" key="8">
    <source>
        <dbReference type="ARBA" id="ARBA00023136"/>
    </source>
</evidence>
<dbReference type="PANTHER" id="PTHR47314">
    <property type="entry name" value="MALTOSE/MALTODEXTRIN TRANSPORT SYSTEM PERMEASE PROTEIN MALF"/>
    <property type="match status" value="1"/>
</dbReference>
<dbReference type="RefSeq" id="WP_379931142.1">
    <property type="nucleotide sequence ID" value="NZ_JBHUMM010000045.1"/>
</dbReference>
<dbReference type="SUPFAM" id="SSF161098">
    <property type="entry name" value="MetI-like"/>
    <property type="match status" value="1"/>
</dbReference>
<evidence type="ECO:0000256" key="7">
    <source>
        <dbReference type="ARBA" id="ARBA00022989"/>
    </source>
</evidence>
<keyword evidence="3 9" id="KW-0813">Transport</keyword>
<evidence type="ECO:0000256" key="9">
    <source>
        <dbReference type="RuleBase" id="RU363032"/>
    </source>
</evidence>
<evidence type="ECO:0000313" key="12">
    <source>
        <dbReference type="EMBL" id="MFD2673555.1"/>
    </source>
</evidence>
<reference evidence="13" key="1">
    <citation type="journal article" date="2019" name="Int. J. Syst. Evol. Microbiol.">
        <title>The Global Catalogue of Microorganisms (GCM) 10K type strain sequencing project: providing services to taxonomists for standard genome sequencing and annotation.</title>
        <authorList>
            <consortium name="The Broad Institute Genomics Platform"/>
            <consortium name="The Broad Institute Genome Sequencing Center for Infectious Disease"/>
            <person name="Wu L."/>
            <person name="Ma J."/>
        </authorList>
    </citation>
    <scope>NUCLEOTIDE SEQUENCE [LARGE SCALE GENOMIC DNA]</scope>
    <source>
        <strain evidence="13">KCTC 33676</strain>
    </source>
</reference>
<keyword evidence="4 10" id="KW-1003">Cell membrane</keyword>
<dbReference type="PANTHER" id="PTHR47314:SF1">
    <property type="entry name" value="MALTOSE_MALTODEXTRIN TRANSPORT SYSTEM PERMEASE PROTEIN MALF"/>
    <property type="match status" value="1"/>
</dbReference>
<dbReference type="InterPro" id="IPR035906">
    <property type="entry name" value="MetI-like_sf"/>
</dbReference>
<evidence type="ECO:0000313" key="13">
    <source>
        <dbReference type="Proteomes" id="UP001597497"/>
    </source>
</evidence>
<feature type="domain" description="ABC transmembrane type-1" evidence="11">
    <location>
        <begin position="203"/>
        <end position="423"/>
    </location>
</feature>
<evidence type="ECO:0000259" key="11">
    <source>
        <dbReference type="PROSITE" id="PS50928"/>
    </source>
</evidence>
<gene>
    <name evidence="12" type="ORF">ACFSUC_18560</name>
</gene>
<evidence type="ECO:0000256" key="6">
    <source>
        <dbReference type="ARBA" id="ARBA00022692"/>
    </source>
</evidence>
<comment type="caution">
    <text evidence="12">The sequence shown here is derived from an EMBL/GenBank/DDBJ whole genome shotgun (WGS) entry which is preliminary data.</text>
</comment>
<evidence type="ECO:0000256" key="10">
    <source>
        <dbReference type="RuleBase" id="RU367050"/>
    </source>
</evidence>
<dbReference type="PROSITE" id="PS50928">
    <property type="entry name" value="ABC_TM1"/>
    <property type="match status" value="1"/>
</dbReference>
<name>A0ABW5REP6_9BACL</name>
<comment type="subcellular location">
    <subcellularLocation>
        <location evidence="1 9">Cell membrane</location>
        <topology evidence="1 9">Multi-pass membrane protein</topology>
    </subcellularLocation>
</comment>
<dbReference type="Gene3D" id="1.10.3720.10">
    <property type="entry name" value="MetI-like"/>
    <property type="match status" value="1"/>
</dbReference>
<organism evidence="12 13">
    <name type="scientific">Marinicrinis sediminis</name>
    <dbReference type="NCBI Taxonomy" id="1652465"/>
    <lineage>
        <taxon>Bacteria</taxon>
        <taxon>Bacillati</taxon>
        <taxon>Bacillota</taxon>
        <taxon>Bacilli</taxon>
        <taxon>Bacillales</taxon>
        <taxon>Paenibacillaceae</taxon>
    </lineage>
</organism>
<evidence type="ECO:0000256" key="5">
    <source>
        <dbReference type="ARBA" id="ARBA00022597"/>
    </source>
</evidence>
<feature type="transmembrane region" description="Helical" evidence="9">
    <location>
        <begin position="137"/>
        <end position="163"/>
    </location>
</feature>
<dbReference type="Pfam" id="PF00528">
    <property type="entry name" value="BPD_transp_1"/>
    <property type="match status" value="1"/>
</dbReference>
<dbReference type="InterPro" id="IPR000515">
    <property type="entry name" value="MetI-like"/>
</dbReference>
<keyword evidence="13" id="KW-1185">Reference proteome</keyword>
<proteinExistence type="inferred from homology"/>
<feature type="transmembrane region" description="Helical" evidence="9">
    <location>
        <begin position="204"/>
        <end position="228"/>
    </location>
</feature>
<dbReference type="CDD" id="cd06261">
    <property type="entry name" value="TM_PBP2"/>
    <property type="match status" value="1"/>
</dbReference>
<comment type="similarity">
    <text evidence="2 10">Belongs to the binding-protein-dependent transport system permease family. MalFG subfamily.</text>
</comment>
<comment type="function">
    <text evidence="10">Part of the ABC transporter complex MalEFGK involved in maltose/maltodextrin import. Probably responsible for the translocation of the substrate across the membrane.</text>
</comment>
<keyword evidence="8 9" id="KW-0472">Membrane</keyword>
<dbReference type="EMBL" id="JBHUMM010000045">
    <property type="protein sequence ID" value="MFD2673555.1"/>
    <property type="molecule type" value="Genomic_DNA"/>
</dbReference>
<dbReference type="Proteomes" id="UP001597497">
    <property type="component" value="Unassembled WGS sequence"/>
</dbReference>
<dbReference type="SUPFAM" id="SSF160964">
    <property type="entry name" value="MalF N-terminal region-like"/>
    <property type="match status" value="1"/>
</dbReference>
<protein>
    <recommendedName>
        <fullName evidence="10">Maltose/maltodextrin transport system permease protein</fullName>
    </recommendedName>
</protein>
<evidence type="ECO:0000256" key="3">
    <source>
        <dbReference type="ARBA" id="ARBA00022448"/>
    </source>
</evidence>